<proteinExistence type="predicted"/>
<feature type="region of interest" description="Disordered" evidence="1">
    <location>
        <begin position="30"/>
        <end position="59"/>
    </location>
</feature>
<evidence type="ECO:0000256" key="1">
    <source>
        <dbReference type="SAM" id="MobiDB-lite"/>
    </source>
</evidence>
<dbReference type="Gene3D" id="2.160.20.60">
    <property type="entry name" value="Glutamate synthase, alpha subunit, C-terminal domain"/>
    <property type="match status" value="1"/>
</dbReference>
<gene>
    <name evidence="2" type="ORF">BECKDK2373B_GA0170837_12194</name>
</gene>
<dbReference type="AlphaFoldDB" id="A0A450TLJ6"/>
<organism evidence="2">
    <name type="scientific">Candidatus Kentrum sp. DK</name>
    <dbReference type="NCBI Taxonomy" id="2126562"/>
    <lineage>
        <taxon>Bacteria</taxon>
        <taxon>Pseudomonadati</taxon>
        <taxon>Pseudomonadota</taxon>
        <taxon>Gammaproteobacteria</taxon>
        <taxon>Candidatus Kentrum</taxon>
    </lineage>
</organism>
<sequence length="85" mass="9769">MSGGIAYILDEKGDFAIRCNRAMVEIEKIAEEPADKEQMNTPEEKRELPKNMPGHDAPRLKTLIERYVRHTGSERDWMILEKLAG</sequence>
<evidence type="ECO:0000313" key="2">
    <source>
        <dbReference type="EMBL" id="VFJ68637.1"/>
    </source>
</evidence>
<name>A0A450TLJ6_9GAMM</name>
<dbReference type="SUPFAM" id="SSF69336">
    <property type="entry name" value="Alpha subunit of glutamate synthase, C-terminal domain"/>
    <property type="match status" value="1"/>
</dbReference>
<dbReference type="InterPro" id="IPR036485">
    <property type="entry name" value="Glu_synth_asu_C_sf"/>
</dbReference>
<protein>
    <submittedName>
        <fullName evidence="2">GXGXG motif-containing protein</fullName>
    </submittedName>
</protein>
<feature type="compositionally biased region" description="Basic and acidic residues" evidence="1">
    <location>
        <begin position="30"/>
        <end position="49"/>
    </location>
</feature>
<reference evidence="2" key="1">
    <citation type="submission" date="2019-02" db="EMBL/GenBank/DDBJ databases">
        <authorList>
            <person name="Gruber-Vodicka R. H."/>
            <person name="Seah K. B. B."/>
        </authorList>
    </citation>
    <scope>NUCLEOTIDE SEQUENCE</scope>
    <source>
        <strain evidence="2">BECK_DK47</strain>
    </source>
</reference>
<dbReference type="EMBL" id="CAADEX010000219">
    <property type="protein sequence ID" value="VFJ68637.1"/>
    <property type="molecule type" value="Genomic_DNA"/>
</dbReference>
<accession>A0A450TLJ6</accession>
<dbReference type="GO" id="GO:0016491">
    <property type="term" value="F:oxidoreductase activity"/>
    <property type="evidence" value="ECO:0007669"/>
    <property type="project" value="InterPro"/>
</dbReference>